<feature type="domain" description="HTH lysR-type" evidence="6">
    <location>
        <begin position="4"/>
        <end position="61"/>
    </location>
</feature>
<protein>
    <submittedName>
        <fullName evidence="7">Hydrogen peroxide-inducible genes activator</fullName>
    </submittedName>
</protein>
<dbReference type="CDD" id="cd08411">
    <property type="entry name" value="PBP2_OxyR"/>
    <property type="match status" value="1"/>
</dbReference>
<organism evidence="7 8">
    <name type="scientific">Chelativorans salis</name>
    <dbReference type="NCBI Taxonomy" id="2978478"/>
    <lineage>
        <taxon>Bacteria</taxon>
        <taxon>Pseudomonadati</taxon>
        <taxon>Pseudomonadota</taxon>
        <taxon>Alphaproteobacteria</taxon>
        <taxon>Hyphomicrobiales</taxon>
        <taxon>Phyllobacteriaceae</taxon>
        <taxon>Chelativorans</taxon>
    </lineage>
</organism>
<keyword evidence="3" id="KW-0238">DNA-binding</keyword>
<gene>
    <name evidence="7" type="ORF">N5A92_01905</name>
</gene>
<dbReference type="PRINTS" id="PR00039">
    <property type="entry name" value="HTHLYSR"/>
</dbReference>
<keyword evidence="5" id="KW-0804">Transcription</keyword>
<reference evidence="7 8" key="1">
    <citation type="submission" date="2022-09" db="EMBL/GenBank/DDBJ databases">
        <title>Chelativorans salina sp. nov., a novel slightly halophilic bacterium isolated from a saline lake sediment enrichment.</title>
        <authorList>
            <person name="Gao L."/>
            <person name="Fang B.-Z."/>
            <person name="Li W.-J."/>
        </authorList>
    </citation>
    <scope>NUCLEOTIDE SEQUENCE [LARGE SCALE GENOMIC DNA]</scope>
    <source>
        <strain evidence="7 8">EGI FJ00035</strain>
    </source>
</reference>
<dbReference type="InterPro" id="IPR000847">
    <property type="entry name" value="LysR_HTH_N"/>
</dbReference>
<dbReference type="PANTHER" id="PTHR30346:SF26">
    <property type="entry name" value="HYDROGEN PEROXIDE-INDUCIBLE GENES ACTIVATOR"/>
    <property type="match status" value="1"/>
</dbReference>
<dbReference type="Gene3D" id="1.10.10.10">
    <property type="entry name" value="Winged helix-like DNA-binding domain superfamily/Winged helix DNA-binding domain"/>
    <property type="match status" value="1"/>
</dbReference>
<dbReference type="Gene3D" id="3.40.190.10">
    <property type="entry name" value="Periplasmic binding protein-like II"/>
    <property type="match status" value="2"/>
</dbReference>
<comment type="caution">
    <text evidence="7">The sequence shown here is derived from an EMBL/GenBank/DDBJ whole genome shotgun (WGS) entry which is preliminary data.</text>
</comment>
<dbReference type="EMBL" id="JAOCZP010000001">
    <property type="protein sequence ID" value="MCT7373794.1"/>
    <property type="molecule type" value="Genomic_DNA"/>
</dbReference>
<evidence type="ECO:0000256" key="4">
    <source>
        <dbReference type="ARBA" id="ARBA00023159"/>
    </source>
</evidence>
<keyword evidence="4" id="KW-0010">Activator</keyword>
<sequence length="299" mass="32906">MLRVTLRQMQYFERLAEQLHFGRAAEAAGVTQPALSAQIAEMEGQLGYKLFERGGGTVRLTAEAQALRPRIARILAEVEDLESVARRGRKVLEGRFRLGVIPTVAPYLLPHLLPLLKRRFPALRIEVREAVTATLLEETSNGRLDGVIAAEPLDEPRLQSTALFEDRFFLAVPEEEAERIAPPVAQESMALERLMLLEDGHCMRAQALAVCGMVKPVTMASFGATSLATLLHMVSHGLGVTLIPEMARKAAELLPGVRVLPFVEPGPSRTICLAWRKTNPRQADFSALSEAIEDSHYAA</sequence>
<dbReference type="InterPro" id="IPR005119">
    <property type="entry name" value="LysR_subst-bd"/>
</dbReference>
<evidence type="ECO:0000256" key="1">
    <source>
        <dbReference type="ARBA" id="ARBA00009437"/>
    </source>
</evidence>
<proteinExistence type="inferred from homology"/>
<evidence type="ECO:0000256" key="3">
    <source>
        <dbReference type="ARBA" id="ARBA00023125"/>
    </source>
</evidence>
<dbReference type="RefSeq" id="WP_260900122.1">
    <property type="nucleotide sequence ID" value="NZ_JAOCZP010000001.1"/>
</dbReference>
<dbReference type="Proteomes" id="UP001320831">
    <property type="component" value="Unassembled WGS sequence"/>
</dbReference>
<evidence type="ECO:0000259" key="6">
    <source>
        <dbReference type="PROSITE" id="PS50931"/>
    </source>
</evidence>
<evidence type="ECO:0000256" key="2">
    <source>
        <dbReference type="ARBA" id="ARBA00023015"/>
    </source>
</evidence>
<evidence type="ECO:0000256" key="5">
    <source>
        <dbReference type="ARBA" id="ARBA00023163"/>
    </source>
</evidence>
<evidence type="ECO:0000313" key="8">
    <source>
        <dbReference type="Proteomes" id="UP001320831"/>
    </source>
</evidence>
<dbReference type="PANTHER" id="PTHR30346">
    <property type="entry name" value="TRANSCRIPTIONAL DUAL REGULATOR HCAR-RELATED"/>
    <property type="match status" value="1"/>
</dbReference>
<keyword evidence="8" id="KW-1185">Reference proteome</keyword>
<dbReference type="InterPro" id="IPR036388">
    <property type="entry name" value="WH-like_DNA-bd_sf"/>
</dbReference>
<comment type="similarity">
    <text evidence="1">Belongs to the LysR transcriptional regulatory family.</text>
</comment>
<dbReference type="SUPFAM" id="SSF53850">
    <property type="entry name" value="Periplasmic binding protein-like II"/>
    <property type="match status" value="1"/>
</dbReference>
<dbReference type="SUPFAM" id="SSF46785">
    <property type="entry name" value="Winged helix' DNA-binding domain"/>
    <property type="match status" value="1"/>
</dbReference>
<dbReference type="Pfam" id="PF00126">
    <property type="entry name" value="HTH_1"/>
    <property type="match status" value="1"/>
</dbReference>
<keyword evidence="2" id="KW-0805">Transcription regulation</keyword>
<accession>A0ABT2LHP8</accession>
<dbReference type="InterPro" id="IPR036390">
    <property type="entry name" value="WH_DNA-bd_sf"/>
</dbReference>
<dbReference type="PROSITE" id="PS50931">
    <property type="entry name" value="HTH_LYSR"/>
    <property type="match status" value="1"/>
</dbReference>
<name>A0ABT2LHP8_9HYPH</name>
<dbReference type="Pfam" id="PF03466">
    <property type="entry name" value="LysR_substrate"/>
    <property type="match status" value="1"/>
</dbReference>
<evidence type="ECO:0000313" key="7">
    <source>
        <dbReference type="EMBL" id="MCT7373794.1"/>
    </source>
</evidence>